<evidence type="ECO:0000256" key="3">
    <source>
        <dbReference type="ARBA" id="ARBA00022457"/>
    </source>
</evidence>
<dbReference type="InterPro" id="IPR000086">
    <property type="entry name" value="NUDIX_hydrolase_dom"/>
</dbReference>
<evidence type="ECO:0000256" key="17">
    <source>
        <dbReference type="RuleBase" id="RU003476"/>
    </source>
</evidence>
<protein>
    <recommendedName>
        <fullName evidence="13">8-oxo-dGTP diphosphatase</fullName>
        <ecNumber evidence="12">3.6.1.55</ecNumber>
    </recommendedName>
    <alternativeName>
        <fullName evidence="16">7,8-dihydro-8-oxoguanine-triphosphatase</fullName>
    </alternativeName>
    <alternativeName>
        <fullName evidence="15">Mutator protein MutT</fullName>
    </alternativeName>
    <alternativeName>
        <fullName evidence="14">dGTP pyrophosphohydrolase</fullName>
    </alternativeName>
</protein>
<dbReference type="EMBL" id="JBHUOX010000001">
    <property type="protein sequence ID" value="MFD2999048.1"/>
    <property type="molecule type" value="Genomic_DNA"/>
</dbReference>
<evidence type="ECO:0000313" key="20">
    <source>
        <dbReference type="Proteomes" id="UP001597641"/>
    </source>
</evidence>
<dbReference type="CDD" id="cd03425">
    <property type="entry name" value="NUDIX_MutT_NudA_like"/>
    <property type="match status" value="1"/>
</dbReference>
<sequence>MLKVTCAIIELHGKVLVTQRSEFMREPLLWEFPGGKLEQGETEEACLVREVYEELNIHVRPLKRLTPVMHQTKNHLIELIPHICTYVGGVIHLLEHIAFEWVDPSALQKYNWCLPDVPVVEEYLRLKKMT</sequence>
<evidence type="ECO:0000313" key="19">
    <source>
        <dbReference type="EMBL" id="MFD2999048.1"/>
    </source>
</evidence>
<dbReference type="PROSITE" id="PS00893">
    <property type="entry name" value="NUDIX_BOX"/>
    <property type="match status" value="1"/>
</dbReference>
<dbReference type="GO" id="GO:0016787">
    <property type="term" value="F:hydrolase activity"/>
    <property type="evidence" value="ECO:0007669"/>
    <property type="project" value="UniProtKB-KW"/>
</dbReference>
<evidence type="ECO:0000256" key="12">
    <source>
        <dbReference type="ARBA" id="ARBA00038905"/>
    </source>
</evidence>
<dbReference type="PROSITE" id="PS51462">
    <property type="entry name" value="NUDIX"/>
    <property type="match status" value="1"/>
</dbReference>
<evidence type="ECO:0000256" key="4">
    <source>
        <dbReference type="ARBA" id="ARBA00022705"/>
    </source>
</evidence>
<reference evidence="20" key="1">
    <citation type="journal article" date="2019" name="Int. J. Syst. Evol. Microbiol.">
        <title>The Global Catalogue of Microorganisms (GCM) 10K type strain sequencing project: providing services to taxonomists for standard genome sequencing and annotation.</title>
        <authorList>
            <consortium name="The Broad Institute Genomics Platform"/>
            <consortium name="The Broad Institute Genome Sequencing Center for Infectious Disease"/>
            <person name="Wu L."/>
            <person name="Ma J."/>
        </authorList>
    </citation>
    <scope>NUCLEOTIDE SEQUENCE [LARGE SCALE GENOMIC DNA]</scope>
    <source>
        <strain evidence="20">KCTC 23984</strain>
    </source>
</reference>
<name>A0ABW6BMC1_9BACT</name>
<evidence type="ECO:0000256" key="13">
    <source>
        <dbReference type="ARBA" id="ARBA00040794"/>
    </source>
</evidence>
<dbReference type="InterPro" id="IPR020476">
    <property type="entry name" value="Nudix_hydrolase"/>
</dbReference>
<dbReference type="SUPFAM" id="SSF55811">
    <property type="entry name" value="Nudix"/>
    <property type="match status" value="1"/>
</dbReference>
<dbReference type="InterPro" id="IPR015797">
    <property type="entry name" value="NUDIX_hydrolase-like_dom_sf"/>
</dbReference>
<evidence type="ECO:0000259" key="18">
    <source>
        <dbReference type="PROSITE" id="PS51462"/>
    </source>
</evidence>
<keyword evidence="20" id="KW-1185">Reference proteome</keyword>
<evidence type="ECO:0000256" key="6">
    <source>
        <dbReference type="ARBA" id="ARBA00022763"/>
    </source>
</evidence>
<evidence type="ECO:0000256" key="7">
    <source>
        <dbReference type="ARBA" id="ARBA00022801"/>
    </source>
</evidence>
<evidence type="ECO:0000256" key="9">
    <source>
        <dbReference type="ARBA" id="ARBA00023204"/>
    </source>
</evidence>
<dbReference type="InterPro" id="IPR020084">
    <property type="entry name" value="NUDIX_hydrolase_CS"/>
</dbReference>
<organism evidence="19 20">
    <name type="scientific">Pontibacter toksunensis</name>
    <dbReference type="NCBI Taxonomy" id="1332631"/>
    <lineage>
        <taxon>Bacteria</taxon>
        <taxon>Pseudomonadati</taxon>
        <taxon>Bacteroidota</taxon>
        <taxon>Cytophagia</taxon>
        <taxon>Cytophagales</taxon>
        <taxon>Hymenobacteraceae</taxon>
        <taxon>Pontibacter</taxon>
    </lineage>
</organism>
<evidence type="ECO:0000256" key="2">
    <source>
        <dbReference type="ARBA" id="ARBA00005582"/>
    </source>
</evidence>
<feature type="domain" description="Nudix hydrolase" evidence="18">
    <location>
        <begin position="1"/>
        <end position="128"/>
    </location>
</feature>
<dbReference type="PANTHER" id="PTHR47707:SF1">
    <property type="entry name" value="NUDIX HYDROLASE FAMILY PROTEIN"/>
    <property type="match status" value="1"/>
</dbReference>
<accession>A0ABW6BMC1</accession>
<proteinExistence type="inferred from homology"/>
<dbReference type="EC" id="3.6.1.55" evidence="12"/>
<dbReference type="Pfam" id="PF00293">
    <property type="entry name" value="NUDIX"/>
    <property type="match status" value="1"/>
</dbReference>
<comment type="similarity">
    <text evidence="2 17">Belongs to the Nudix hydrolase family.</text>
</comment>
<keyword evidence="4" id="KW-0235">DNA replication</keyword>
<evidence type="ECO:0000256" key="1">
    <source>
        <dbReference type="ARBA" id="ARBA00001946"/>
    </source>
</evidence>
<dbReference type="PANTHER" id="PTHR47707">
    <property type="entry name" value="8-OXO-DGTP DIPHOSPHATASE"/>
    <property type="match status" value="1"/>
</dbReference>
<comment type="catalytic activity">
    <reaction evidence="10">
        <text>8-oxo-dGTP + H2O = 8-oxo-dGMP + diphosphate + H(+)</text>
        <dbReference type="Rhea" id="RHEA:31575"/>
        <dbReference type="ChEBI" id="CHEBI:15377"/>
        <dbReference type="ChEBI" id="CHEBI:15378"/>
        <dbReference type="ChEBI" id="CHEBI:33019"/>
        <dbReference type="ChEBI" id="CHEBI:63224"/>
        <dbReference type="ChEBI" id="CHEBI:77896"/>
        <dbReference type="EC" id="3.6.1.55"/>
    </reaction>
</comment>
<comment type="cofactor">
    <cofactor evidence="1">
        <name>Mg(2+)</name>
        <dbReference type="ChEBI" id="CHEBI:18420"/>
    </cofactor>
</comment>
<gene>
    <name evidence="19" type="ORF">ACFS7Z_01635</name>
</gene>
<dbReference type="RefSeq" id="WP_377479883.1">
    <property type="nucleotide sequence ID" value="NZ_JBHUOX010000001.1"/>
</dbReference>
<evidence type="ECO:0000256" key="11">
    <source>
        <dbReference type="ARBA" id="ARBA00036904"/>
    </source>
</evidence>
<keyword evidence="8" id="KW-0460">Magnesium</keyword>
<keyword evidence="5" id="KW-0479">Metal-binding</keyword>
<keyword evidence="3" id="KW-0515">Mutator protein</keyword>
<evidence type="ECO:0000256" key="5">
    <source>
        <dbReference type="ARBA" id="ARBA00022723"/>
    </source>
</evidence>
<evidence type="ECO:0000256" key="10">
    <source>
        <dbReference type="ARBA" id="ARBA00035861"/>
    </source>
</evidence>
<keyword evidence="7 17" id="KW-0378">Hydrolase</keyword>
<evidence type="ECO:0000256" key="16">
    <source>
        <dbReference type="ARBA" id="ARBA00042798"/>
    </source>
</evidence>
<evidence type="ECO:0000256" key="15">
    <source>
        <dbReference type="ARBA" id="ARBA00041979"/>
    </source>
</evidence>
<comment type="caution">
    <text evidence="19">The sequence shown here is derived from an EMBL/GenBank/DDBJ whole genome shotgun (WGS) entry which is preliminary data.</text>
</comment>
<dbReference type="PRINTS" id="PR00502">
    <property type="entry name" value="NUDIXFAMILY"/>
</dbReference>
<dbReference type="InterPro" id="IPR047127">
    <property type="entry name" value="MutT-like"/>
</dbReference>
<dbReference type="Proteomes" id="UP001597641">
    <property type="component" value="Unassembled WGS sequence"/>
</dbReference>
<evidence type="ECO:0000256" key="8">
    <source>
        <dbReference type="ARBA" id="ARBA00022842"/>
    </source>
</evidence>
<comment type="catalytic activity">
    <reaction evidence="11">
        <text>8-oxo-GTP + H2O = 8-oxo-GMP + diphosphate + H(+)</text>
        <dbReference type="Rhea" id="RHEA:67616"/>
        <dbReference type="ChEBI" id="CHEBI:15377"/>
        <dbReference type="ChEBI" id="CHEBI:15378"/>
        <dbReference type="ChEBI" id="CHEBI:33019"/>
        <dbReference type="ChEBI" id="CHEBI:143553"/>
        <dbReference type="ChEBI" id="CHEBI:145694"/>
    </reaction>
</comment>
<dbReference type="Gene3D" id="3.90.79.10">
    <property type="entry name" value="Nucleoside Triphosphate Pyrophosphohydrolase"/>
    <property type="match status" value="1"/>
</dbReference>
<keyword evidence="9" id="KW-0234">DNA repair</keyword>
<keyword evidence="6" id="KW-0227">DNA damage</keyword>
<evidence type="ECO:0000256" key="14">
    <source>
        <dbReference type="ARBA" id="ARBA00041592"/>
    </source>
</evidence>